<proteinExistence type="predicted"/>
<reference evidence="1" key="1">
    <citation type="submission" date="2018-06" db="EMBL/GenBank/DDBJ databases">
        <authorList>
            <person name="Zhirakovskaya E."/>
        </authorList>
    </citation>
    <scope>NUCLEOTIDE SEQUENCE</scope>
</reference>
<gene>
    <name evidence="1" type="ORF">MNBD_GAMMA21-650</name>
</gene>
<organism evidence="1">
    <name type="scientific">hydrothermal vent metagenome</name>
    <dbReference type="NCBI Taxonomy" id="652676"/>
    <lineage>
        <taxon>unclassified sequences</taxon>
        <taxon>metagenomes</taxon>
        <taxon>ecological metagenomes</taxon>
    </lineage>
</organism>
<protein>
    <submittedName>
        <fullName evidence="1">Uncharacterized protein</fullName>
    </submittedName>
</protein>
<name>A0A3B0ZNS1_9ZZZZ</name>
<evidence type="ECO:0000313" key="1">
    <source>
        <dbReference type="EMBL" id="VAW90810.1"/>
    </source>
</evidence>
<accession>A0A3B0ZNS1</accession>
<sequence length="30" mass="3534">VSSSTKMQKEIEQSDSISFQKYLENYFSQT</sequence>
<dbReference type="EMBL" id="UOFR01000005">
    <property type="protein sequence ID" value="VAW90810.1"/>
    <property type="molecule type" value="Genomic_DNA"/>
</dbReference>
<dbReference type="AlphaFoldDB" id="A0A3B0ZNS1"/>
<feature type="non-terminal residue" evidence="1">
    <location>
        <position position="1"/>
    </location>
</feature>